<dbReference type="PANTHER" id="PTHR45724:SF21">
    <property type="entry name" value="MAJOR INTRINSIC PROTEIN"/>
    <property type="match status" value="1"/>
</dbReference>
<dbReference type="RefSeq" id="XP_027076852.1">
    <property type="nucleotide sequence ID" value="XM_027221051.1"/>
</dbReference>
<dbReference type="PANTHER" id="PTHR45724">
    <property type="entry name" value="AQUAPORIN NIP2-1"/>
    <property type="match status" value="1"/>
</dbReference>
<evidence type="ECO:0000256" key="5">
    <source>
        <dbReference type="RuleBase" id="RU000477"/>
    </source>
</evidence>
<reference evidence="8" key="1">
    <citation type="journal article" date="2025" name="Foods">
        <title>Unveiling the Microbial Signatures of Arabica Coffee Cherries: Insights into Ripeness Specific Diversity, Functional Traits, and Implications for Quality and Safety.</title>
        <authorList>
            <consortium name="RefSeq"/>
            <person name="Tenea G.N."/>
            <person name="Cifuentes V."/>
            <person name="Reyes P."/>
            <person name="Cevallos-Vallejos M."/>
        </authorList>
    </citation>
    <scope>NUCLEOTIDE SEQUENCE [LARGE SCALE GENOMIC DNA]</scope>
</reference>
<keyword evidence="4 7" id="KW-0472">Membrane</keyword>
<evidence type="ECO:0000256" key="4">
    <source>
        <dbReference type="ARBA" id="ARBA00023136"/>
    </source>
</evidence>
<keyword evidence="8" id="KW-1185">Reference proteome</keyword>
<feature type="transmembrane region" description="Helical" evidence="7">
    <location>
        <begin position="100"/>
        <end position="117"/>
    </location>
</feature>
<reference evidence="9" key="2">
    <citation type="submission" date="2025-08" db="UniProtKB">
        <authorList>
            <consortium name="RefSeq"/>
        </authorList>
    </citation>
    <scope>IDENTIFICATION</scope>
    <source>
        <tissue evidence="9">Leaves</tissue>
    </source>
</reference>
<proteinExistence type="inferred from homology"/>
<sequence>MANKPDSTSIVSMNSPTRNSRDDLSMLEQAKKTVKRVMIAKMVSKPESPSIYQWLIYVVCQLVGSTLACLTLKLLFNGQPDILPILTQHKSSCSTSDVEAIAWELIIIFILMFVCAANKALSGVAIGGAVSFNVIIAGPITGASMNPGRSIGAAIAAGAYKNLWVYIVAPVLGSLAAILVYCLLRVPESEKEETSTNVNHKDFYFHPDV</sequence>
<keyword evidence="2 5" id="KW-0812">Transmembrane</keyword>
<comment type="similarity">
    <text evidence="5">Belongs to the MIP/aquaporin (TC 1.A.8) family.</text>
</comment>
<evidence type="ECO:0000313" key="8">
    <source>
        <dbReference type="Proteomes" id="UP001652660"/>
    </source>
</evidence>
<protein>
    <submittedName>
        <fullName evidence="9">Aquaporin NIP1-1-like</fullName>
    </submittedName>
</protein>
<dbReference type="PRINTS" id="PR00783">
    <property type="entry name" value="MINTRINSICP"/>
</dbReference>
<evidence type="ECO:0000256" key="7">
    <source>
        <dbReference type="SAM" id="Phobius"/>
    </source>
</evidence>
<evidence type="ECO:0000313" key="9">
    <source>
        <dbReference type="RefSeq" id="XP_027076852.1"/>
    </source>
</evidence>
<dbReference type="InterPro" id="IPR034294">
    <property type="entry name" value="Aquaporin_transptr"/>
</dbReference>
<dbReference type="AlphaFoldDB" id="A0A6P6TFN5"/>
<dbReference type="GeneID" id="113700579"/>
<organism evidence="8 9">
    <name type="scientific">Coffea arabica</name>
    <name type="common">Arabian coffee</name>
    <dbReference type="NCBI Taxonomy" id="13443"/>
    <lineage>
        <taxon>Eukaryota</taxon>
        <taxon>Viridiplantae</taxon>
        <taxon>Streptophyta</taxon>
        <taxon>Embryophyta</taxon>
        <taxon>Tracheophyta</taxon>
        <taxon>Spermatophyta</taxon>
        <taxon>Magnoliopsida</taxon>
        <taxon>eudicotyledons</taxon>
        <taxon>Gunneridae</taxon>
        <taxon>Pentapetalae</taxon>
        <taxon>asterids</taxon>
        <taxon>lamiids</taxon>
        <taxon>Gentianales</taxon>
        <taxon>Rubiaceae</taxon>
        <taxon>Ixoroideae</taxon>
        <taxon>Gardenieae complex</taxon>
        <taxon>Bertiereae - Coffeeae clade</taxon>
        <taxon>Coffeeae</taxon>
        <taxon>Coffea</taxon>
    </lineage>
</organism>
<name>A0A6P6TFN5_COFAR</name>
<feature type="transmembrane region" description="Helical" evidence="7">
    <location>
        <begin position="54"/>
        <end position="76"/>
    </location>
</feature>
<dbReference type="Gene3D" id="1.20.1080.10">
    <property type="entry name" value="Glycerol uptake facilitator protein"/>
    <property type="match status" value="1"/>
</dbReference>
<evidence type="ECO:0000256" key="2">
    <source>
        <dbReference type="ARBA" id="ARBA00022692"/>
    </source>
</evidence>
<feature type="transmembrane region" description="Helical" evidence="7">
    <location>
        <begin position="163"/>
        <end position="184"/>
    </location>
</feature>
<keyword evidence="3 7" id="KW-1133">Transmembrane helix</keyword>
<feature type="region of interest" description="Disordered" evidence="6">
    <location>
        <begin position="1"/>
        <end position="24"/>
    </location>
</feature>
<dbReference type="GO" id="GO:0016020">
    <property type="term" value="C:membrane"/>
    <property type="evidence" value="ECO:0007669"/>
    <property type="project" value="UniProtKB-SubCell"/>
</dbReference>
<keyword evidence="5" id="KW-0813">Transport</keyword>
<accession>A0A6P6TFN5</accession>
<dbReference type="SUPFAM" id="SSF81338">
    <property type="entry name" value="Aquaporin-like"/>
    <property type="match status" value="1"/>
</dbReference>
<dbReference type="GO" id="GO:0015267">
    <property type="term" value="F:channel activity"/>
    <property type="evidence" value="ECO:0007669"/>
    <property type="project" value="InterPro"/>
</dbReference>
<evidence type="ECO:0000256" key="6">
    <source>
        <dbReference type="SAM" id="MobiDB-lite"/>
    </source>
</evidence>
<gene>
    <name evidence="9" type="primary">LOC113700579</name>
</gene>
<dbReference type="Proteomes" id="UP001652660">
    <property type="component" value="Chromosome 7e"/>
</dbReference>
<evidence type="ECO:0000256" key="1">
    <source>
        <dbReference type="ARBA" id="ARBA00004141"/>
    </source>
</evidence>
<evidence type="ECO:0000256" key="3">
    <source>
        <dbReference type="ARBA" id="ARBA00022989"/>
    </source>
</evidence>
<dbReference type="InterPro" id="IPR000425">
    <property type="entry name" value="MIP"/>
</dbReference>
<dbReference type="InterPro" id="IPR023271">
    <property type="entry name" value="Aquaporin-like"/>
</dbReference>
<dbReference type="Pfam" id="PF00230">
    <property type="entry name" value="MIP"/>
    <property type="match status" value="1"/>
</dbReference>
<dbReference type="OrthoDB" id="3222at2759"/>
<comment type="subcellular location">
    <subcellularLocation>
        <location evidence="1">Membrane</location>
        <topology evidence="1">Multi-pass membrane protein</topology>
    </subcellularLocation>
</comment>
<feature type="compositionally biased region" description="Polar residues" evidence="6">
    <location>
        <begin position="1"/>
        <end position="18"/>
    </location>
</feature>
<feature type="transmembrane region" description="Helical" evidence="7">
    <location>
        <begin position="124"/>
        <end position="143"/>
    </location>
</feature>